<accession>A0AAD1M7P3</accession>
<evidence type="ECO:0000313" key="1">
    <source>
        <dbReference type="EMBL" id="BBX03243.1"/>
    </source>
</evidence>
<dbReference type="EMBL" id="AP022560">
    <property type="protein sequence ID" value="BBX03243.1"/>
    <property type="molecule type" value="Genomic_DNA"/>
</dbReference>
<dbReference type="KEGG" id="mmor:MMOR_41790"/>
<name>A0AAD1M7P3_9MYCO</name>
<dbReference type="RefSeq" id="WP_234810018.1">
    <property type="nucleotide sequence ID" value="NZ_AP022560.1"/>
</dbReference>
<organism evidence="1 2">
    <name type="scientific">Mycolicibacterium moriokaense</name>
    <dbReference type="NCBI Taxonomy" id="39691"/>
    <lineage>
        <taxon>Bacteria</taxon>
        <taxon>Bacillati</taxon>
        <taxon>Actinomycetota</taxon>
        <taxon>Actinomycetes</taxon>
        <taxon>Mycobacteriales</taxon>
        <taxon>Mycobacteriaceae</taxon>
        <taxon>Mycolicibacterium</taxon>
    </lineage>
</organism>
<sequence>MLENDRANQFSRRMLEPVVIARCRVILQHTRINWAALGYSEADIDELVEFLLRIIQSMVIAPAEPPRTGAELRAYLRRWIAPALTARP</sequence>
<proteinExistence type="predicted"/>
<dbReference type="Proteomes" id="UP000466681">
    <property type="component" value="Chromosome"/>
</dbReference>
<dbReference type="AlphaFoldDB" id="A0AAD1M7P3"/>
<reference evidence="1 2" key="1">
    <citation type="journal article" date="2019" name="Emerg. Microbes Infect.">
        <title>Comprehensive subspecies identification of 175 nontuberculous mycobacteria species based on 7547 genomic profiles.</title>
        <authorList>
            <person name="Matsumoto Y."/>
            <person name="Kinjo T."/>
            <person name="Motooka D."/>
            <person name="Nabeya D."/>
            <person name="Jung N."/>
            <person name="Uechi K."/>
            <person name="Horii T."/>
            <person name="Iida T."/>
            <person name="Fujita J."/>
            <person name="Nakamura S."/>
        </authorList>
    </citation>
    <scope>NUCLEOTIDE SEQUENCE [LARGE SCALE GENOMIC DNA]</scope>
    <source>
        <strain evidence="1 2">JCM 6375</strain>
    </source>
</reference>
<evidence type="ECO:0000313" key="2">
    <source>
        <dbReference type="Proteomes" id="UP000466681"/>
    </source>
</evidence>
<keyword evidence="2" id="KW-1185">Reference proteome</keyword>
<protein>
    <submittedName>
        <fullName evidence="1">Uncharacterized protein</fullName>
    </submittedName>
</protein>
<gene>
    <name evidence="1" type="ORF">MMOR_41790</name>
</gene>